<comment type="caution">
    <text evidence="7">The sequence shown here is derived from an EMBL/GenBank/DDBJ whole genome shotgun (WGS) entry which is preliminary data.</text>
</comment>
<keyword evidence="8" id="KW-1185">Reference proteome</keyword>
<dbReference type="Gene3D" id="3.40.1190.20">
    <property type="match status" value="1"/>
</dbReference>
<dbReference type="SUPFAM" id="SSF53613">
    <property type="entry name" value="Ribokinase-like"/>
    <property type="match status" value="1"/>
</dbReference>
<dbReference type="GO" id="GO:0046872">
    <property type="term" value="F:metal ion binding"/>
    <property type="evidence" value="ECO:0007669"/>
    <property type="project" value="UniProtKB-KW"/>
</dbReference>
<evidence type="ECO:0000256" key="2">
    <source>
        <dbReference type="ARBA" id="ARBA00022801"/>
    </source>
</evidence>
<protein>
    <recommendedName>
        <fullName evidence="6">Carbohydrate kinase PfkB domain-containing protein</fullName>
    </recommendedName>
</protein>
<evidence type="ECO:0000313" key="7">
    <source>
        <dbReference type="EMBL" id="KAG0263601.1"/>
    </source>
</evidence>
<dbReference type="PANTHER" id="PTHR42909">
    <property type="entry name" value="ZGC:136858"/>
    <property type="match status" value="1"/>
</dbReference>
<evidence type="ECO:0000256" key="3">
    <source>
        <dbReference type="ARBA" id="ARBA00023211"/>
    </source>
</evidence>
<keyword evidence="3" id="KW-0464">Manganese</keyword>
<organism evidence="7 8">
    <name type="scientific">Mortierella polycephala</name>
    <dbReference type="NCBI Taxonomy" id="41804"/>
    <lineage>
        <taxon>Eukaryota</taxon>
        <taxon>Fungi</taxon>
        <taxon>Fungi incertae sedis</taxon>
        <taxon>Mucoromycota</taxon>
        <taxon>Mortierellomycotina</taxon>
        <taxon>Mortierellomycetes</taxon>
        <taxon>Mortierellales</taxon>
        <taxon>Mortierellaceae</taxon>
        <taxon>Mortierella</taxon>
    </lineage>
</organism>
<dbReference type="SUPFAM" id="SSF110581">
    <property type="entry name" value="Indigoidine synthase A-like"/>
    <property type="match status" value="1"/>
</dbReference>
<dbReference type="InterPro" id="IPR007342">
    <property type="entry name" value="PsuG"/>
</dbReference>
<feature type="domain" description="Carbohydrate kinase PfkB" evidence="6">
    <location>
        <begin position="408"/>
        <end position="764"/>
    </location>
</feature>
<keyword evidence="2" id="KW-0378">Hydrolase</keyword>
<dbReference type="Proteomes" id="UP000726737">
    <property type="component" value="Unassembled WGS sequence"/>
</dbReference>
<evidence type="ECO:0000256" key="5">
    <source>
        <dbReference type="ARBA" id="ARBA00023295"/>
    </source>
</evidence>
<dbReference type="HAMAP" id="MF_01876">
    <property type="entry name" value="PsiMP_glycosidase"/>
    <property type="match status" value="1"/>
</dbReference>
<gene>
    <name evidence="7" type="ORF">BG011_008545</name>
</gene>
<keyword evidence="1" id="KW-0479">Metal-binding</keyword>
<dbReference type="Pfam" id="PF04227">
    <property type="entry name" value="Indigoidine_A"/>
    <property type="match status" value="1"/>
</dbReference>
<dbReference type="GO" id="GO:0005737">
    <property type="term" value="C:cytoplasm"/>
    <property type="evidence" value="ECO:0007669"/>
    <property type="project" value="TreeGrafter"/>
</dbReference>
<name>A0A9P6Q9G5_9FUNG</name>
<dbReference type="Gene3D" id="3.40.1790.10">
    <property type="entry name" value="Indigoidine synthase domain"/>
    <property type="match status" value="1"/>
</dbReference>
<proteinExistence type="inferred from homology"/>
<dbReference type="GO" id="GO:0004730">
    <property type="term" value="F:pseudouridylate synthase activity"/>
    <property type="evidence" value="ECO:0007669"/>
    <property type="project" value="InterPro"/>
</dbReference>
<evidence type="ECO:0000313" key="8">
    <source>
        <dbReference type="Proteomes" id="UP000726737"/>
    </source>
</evidence>
<accession>A0A9P6Q9G5</accession>
<dbReference type="GO" id="GO:0016798">
    <property type="term" value="F:hydrolase activity, acting on glycosyl bonds"/>
    <property type="evidence" value="ECO:0007669"/>
    <property type="project" value="UniProtKB-KW"/>
</dbReference>
<dbReference type="EMBL" id="JAAAJA010000071">
    <property type="protein sequence ID" value="KAG0263601.1"/>
    <property type="molecule type" value="Genomic_DNA"/>
</dbReference>
<dbReference type="InterPro" id="IPR022830">
    <property type="entry name" value="Indigdn_synthA-like"/>
</dbReference>
<dbReference type="AlphaFoldDB" id="A0A9P6Q9G5"/>
<sequence length="781" mass="84315">MMRSTLLAIRKVHGHNGYRLGATLSFPRKNTFSAAAYRPLSTLSSFNFSDEVRSALEQKKPLVALESTIISHGMPYPQNYDTALQVEQVVRDNGAIPATIAILGGQVHIGLSNDQIRDLAKLGRRVVKASRRDLAVVVSKKQTGATTVSGTMVLAHRAGISVFATGGIGGVHRGYENTMDASADLTELGRTPVAVVCAGVKSILDIGRTLEFLETQGVTVATYGSTPDFPAFFTRTSGFQSMLNIETSMDAAKIIAANQELDLQSGIVFSVPIPEDEAMDDALVDEAIDIAVKESIQQNIVGKESTPFLLKRVNELTGGNSLKSNIALVKHNASVAAKIAKDLSAISARSTIGGQRRSYSTSARRLERHRINHDQVNHGPIMVIGGAVVDITSTATVATADSMLGSSYPGITRNGLGGVGRNVAEGISRLNPESCIFVTAVGGRAGGSEANADADTDEDVFGQWLIDRMALRGMNTQEIHQIPSARTATYVAIHDATGNLLSAIADMVVFELMPLDKVREAILRHRPGTVCFDGNLSIPCMRTILEMCRDQDIHTFFEPTSEAKCGRVLDASLQTFLKDGLLRFASPNEYELRTMAARARELNGGYEEQTIVQRYYDDNTGTISEEQEFANYKDLLLDATAVSQFIPTLFIKLGSSGVLVCQRTSERVGQQLNIDTEAGVMIWQPFFAHKVDNIKSVSGAGDSFVASMVTSLHSMGKNKPSSLPPSQQRTGIDPSSFWKQLSLFVKDAQTAATLTLQTHETISPALATTAQAKRLRLSKKC</sequence>
<dbReference type="PANTHER" id="PTHR42909:SF1">
    <property type="entry name" value="CARBOHYDRATE KINASE PFKB DOMAIN-CONTAINING PROTEIN"/>
    <property type="match status" value="1"/>
</dbReference>
<evidence type="ECO:0000256" key="1">
    <source>
        <dbReference type="ARBA" id="ARBA00022723"/>
    </source>
</evidence>
<dbReference type="InterPro" id="IPR029056">
    <property type="entry name" value="Ribokinase-like"/>
</dbReference>
<dbReference type="Pfam" id="PF00294">
    <property type="entry name" value="PfkB"/>
    <property type="match status" value="1"/>
</dbReference>
<evidence type="ECO:0000256" key="4">
    <source>
        <dbReference type="ARBA" id="ARBA00023239"/>
    </source>
</evidence>
<dbReference type="InterPro" id="IPR011611">
    <property type="entry name" value="PfkB_dom"/>
</dbReference>
<keyword evidence="4" id="KW-0456">Lyase</keyword>
<reference evidence="7" key="1">
    <citation type="journal article" date="2020" name="Fungal Divers.">
        <title>Resolving the Mortierellaceae phylogeny through synthesis of multi-gene phylogenetics and phylogenomics.</title>
        <authorList>
            <person name="Vandepol N."/>
            <person name="Liber J."/>
            <person name="Desiro A."/>
            <person name="Na H."/>
            <person name="Kennedy M."/>
            <person name="Barry K."/>
            <person name="Grigoriev I.V."/>
            <person name="Miller A.N."/>
            <person name="O'Donnell K."/>
            <person name="Stajich J.E."/>
            <person name="Bonito G."/>
        </authorList>
    </citation>
    <scope>NUCLEOTIDE SEQUENCE</scope>
    <source>
        <strain evidence="7">KOD948</strain>
    </source>
</reference>
<dbReference type="OrthoDB" id="198885at2759"/>
<evidence type="ECO:0000259" key="6">
    <source>
        <dbReference type="Pfam" id="PF00294"/>
    </source>
</evidence>
<keyword evidence="5" id="KW-0326">Glycosidase</keyword>